<dbReference type="Gene3D" id="2.10.109.10">
    <property type="entry name" value="Umud Fragment, subunit A"/>
    <property type="match status" value="2"/>
</dbReference>
<feature type="transmembrane region" description="Helical" evidence="7">
    <location>
        <begin position="51"/>
        <end position="70"/>
    </location>
</feature>
<protein>
    <recommendedName>
        <fullName evidence="4 7">Signal peptidase I</fullName>
        <ecNumber evidence="3 7">3.4.21.89</ecNumber>
    </recommendedName>
</protein>
<dbReference type="InterPro" id="IPR036286">
    <property type="entry name" value="LexA/Signal_pep-like_sf"/>
</dbReference>
<dbReference type="PRINTS" id="PR00727">
    <property type="entry name" value="LEADERPTASE"/>
</dbReference>
<comment type="catalytic activity">
    <reaction evidence="1 7">
        <text>Cleavage of hydrophobic, N-terminal signal or leader sequences from secreted and periplasmic proteins.</text>
        <dbReference type="EC" id="3.4.21.89"/>
    </reaction>
</comment>
<keyword evidence="7" id="KW-0812">Transmembrane</keyword>
<dbReference type="GO" id="GO:0009003">
    <property type="term" value="F:signal peptidase activity"/>
    <property type="evidence" value="ECO:0007669"/>
    <property type="project" value="UniProtKB-EC"/>
</dbReference>
<dbReference type="PROSITE" id="PS00761">
    <property type="entry name" value="SPASE_I_3"/>
    <property type="match status" value="1"/>
</dbReference>
<dbReference type="EMBL" id="CP063657">
    <property type="protein sequence ID" value="QOW21417.1"/>
    <property type="molecule type" value="Genomic_DNA"/>
</dbReference>
<dbReference type="EC" id="3.4.21.89" evidence="3 7"/>
<evidence type="ECO:0000259" key="9">
    <source>
        <dbReference type="Pfam" id="PF10502"/>
    </source>
</evidence>
<dbReference type="PROSITE" id="PS00760">
    <property type="entry name" value="SPASE_I_2"/>
    <property type="match status" value="1"/>
</dbReference>
<dbReference type="PANTHER" id="PTHR43390">
    <property type="entry name" value="SIGNAL PEPTIDASE I"/>
    <property type="match status" value="1"/>
</dbReference>
<evidence type="ECO:0000256" key="3">
    <source>
        <dbReference type="ARBA" id="ARBA00013208"/>
    </source>
</evidence>
<keyword evidence="11" id="KW-1185">Reference proteome</keyword>
<reference evidence="10 11" key="1">
    <citation type="submission" date="2020-10" db="EMBL/GenBank/DDBJ databases">
        <title>complete genome sequencing of Lysobacter sp. H23M41.</title>
        <authorList>
            <person name="Bae J.-W."/>
            <person name="Lee S.-Y."/>
        </authorList>
    </citation>
    <scope>NUCLEOTIDE SEQUENCE [LARGE SCALE GENOMIC DNA]</scope>
    <source>
        <strain evidence="10 11">H23M41</strain>
    </source>
</reference>
<dbReference type="InterPro" id="IPR019757">
    <property type="entry name" value="Pept_S26A_signal_pept_1_Lys-AS"/>
</dbReference>
<dbReference type="Pfam" id="PF10502">
    <property type="entry name" value="Peptidase_S26"/>
    <property type="match status" value="1"/>
</dbReference>
<comment type="caution">
    <text evidence="8">Lacks conserved residue(s) required for the propagation of feature annotation.</text>
</comment>
<proteinExistence type="inferred from homology"/>
<evidence type="ECO:0000256" key="4">
    <source>
        <dbReference type="ARBA" id="ARBA00019232"/>
    </source>
</evidence>
<dbReference type="SUPFAM" id="SSF51306">
    <property type="entry name" value="LexA/Signal peptidase"/>
    <property type="match status" value="1"/>
</dbReference>
<comment type="similarity">
    <text evidence="2 8">Belongs to the peptidase S26 family.</text>
</comment>
<keyword evidence="7" id="KW-0472">Membrane</keyword>
<evidence type="ECO:0000313" key="11">
    <source>
        <dbReference type="Proteomes" id="UP000593932"/>
    </source>
</evidence>
<feature type="domain" description="Peptidase S26" evidence="9">
    <location>
        <begin position="47"/>
        <end position="245"/>
    </location>
</feature>
<organism evidence="10 11">
    <name type="scientific">Novilysobacter avium</name>
    <dbReference type="NCBI Taxonomy" id="2781023"/>
    <lineage>
        <taxon>Bacteria</taxon>
        <taxon>Pseudomonadati</taxon>
        <taxon>Pseudomonadota</taxon>
        <taxon>Gammaproteobacteria</taxon>
        <taxon>Lysobacterales</taxon>
        <taxon>Lysobacteraceae</taxon>
        <taxon>Novilysobacter</taxon>
    </lineage>
</organism>
<dbReference type="NCBIfam" id="TIGR02227">
    <property type="entry name" value="sigpep_I_bact"/>
    <property type="match status" value="1"/>
</dbReference>
<evidence type="ECO:0000256" key="1">
    <source>
        <dbReference type="ARBA" id="ARBA00000677"/>
    </source>
</evidence>
<evidence type="ECO:0000313" key="10">
    <source>
        <dbReference type="EMBL" id="QOW21417.1"/>
    </source>
</evidence>
<dbReference type="RefSeq" id="WP_194033995.1">
    <property type="nucleotide sequence ID" value="NZ_CP063657.1"/>
</dbReference>
<dbReference type="CDD" id="cd06530">
    <property type="entry name" value="S26_SPase_I"/>
    <property type="match status" value="1"/>
</dbReference>
<evidence type="ECO:0000256" key="5">
    <source>
        <dbReference type="ARBA" id="ARBA00022670"/>
    </source>
</evidence>
<sequence>MRWFEIALVALTLASGLIWLLDKLVLARRRADYRGLLDDGSEPWYVDYAKAFFPVLLAVLVLRSFIAEPFRIPSNSMMPTLLTGDFILVNKFSYGLRLPITNKKVVGIGEPQRGDVVVFRPPHHPDQDWIKRVMGLPGDRIGYRDNQVFVNGTPMVYEEIGPYQGRGNGSEMTGATELREQVGDRTHLVLERTGLPFRDPAEGEWTVPEGQYFVMGDNRDNSEDSRYWGTLPEQNLRGKAFLIWMNFDGGVDFSRVGERIR</sequence>
<keyword evidence="5 7" id="KW-0645">Protease</keyword>
<keyword evidence="7" id="KW-1133">Transmembrane helix</keyword>
<evidence type="ECO:0000256" key="6">
    <source>
        <dbReference type="ARBA" id="ARBA00022801"/>
    </source>
</evidence>
<dbReference type="Proteomes" id="UP000593932">
    <property type="component" value="Chromosome"/>
</dbReference>
<dbReference type="InterPro" id="IPR000223">
    <property type="entry name" value="Pept_S26A_signal_pept_1"/>
</dbReference>
<comment type="subcellular location">
    <subcellularLocation>
        <location evidence="8">Membrane</location>
        <topology evidence="8">Multi-pass membrane protein</topology>
    </subcellularLocation>
</comment>
<dbReference type="InterPro" id="IPR019756">
    <property type="entry name" value="Pept_S26A_signal_pept_1_Ser-AS"/>
</dbReference>
<dbReference type="InterPro" id="IPR019758">
    <property type="entry name" value="Pept_S26A_signal_pept_1_CS"/>
</dbReference>
<evidence type="ECO:0000256" key="7">
    <source>
        <dbReference type="RuleBase" id="RU003993"/>
    </source>
</evidence>
<dbReference type="InterPro" id="IPR019533">
    <property type="entry name" value="Peptidase_S26"/>
</dbReference>
<gene>
    <name evidence="10" type="primary">lepB</name>
    <name evidence="10" type="ORF">INQ42_09100</name>
</gene>
<dbReference type="PROSITE" id="PS00501">
    <property type="entry name" value="SPASE_I_1"/>
    <property type="match status" value="1"/>
</dbReference>
<evidence type="ECO:0000256" key="2">
    <source>
        <dbReference type="ARBA" id="ARBA00009370"/>
    </source>
</evidence>
<dbReference type="PANTHER" id="PTHR43390:SF1">
    <property type="entry name" value="CHLOROPLAST PROCESSING PEPTIDASE"/>
    <property type="match status" value="1"/>
</dbReference>
<keyword evidence="6 7" id="KW-0378">Hydrolase</keyword>
<accession>A0A7S6UJH0</accession>
<evidence type="ECO:0000256" key="8">
    <source>
        <dbReference type="RuleBase" id="RU362042"/>
    </source>
</evidence>
<name>A0A7S6UJH0_9GAMM</name>